<keyword evidence="8" id="KW-0653">Protein transport</keyword>
<evidence type="ECO:0000256" key="10">
    <source>
        <dbReference type="ARBA" id="ARBA00030772"/>
    </source>
</evidence>
<dbReference type="InterPro" id="IPR022792">
    <property type="entry name" value="T2SS_protein-GspN"/>
</dbReference>
<dbReference type="GO" id="GO:0005886">
    <property type="term" value="C:plasma membrane"/>
    <property type="evidence" value="ECO:0007669"/>
    <property type="project" value="UniProtKB-SubCell"/>
</dbReference>
<evidence type="ECO:0000256" key="2">
    <source>
        <dbReference type="ARBA" id="ARBA00007208"/>
    </source>
</evidence>
<dbReference type="GO" id="GO:0015628">
    <property type="term" value="P:protein secretion by the type II secretion system"/>
    <property type="evidence" value="ECO:0007669"/>
    <property type="project" value="InterPro"/>
</dbReference>
<evidence type="ECO:0000256" key="1">
    <source>
        <dbReference type="ARBA" id="ARBA00004533"/>
    </source>
</evidence>
<comment type="similarity">
    <text evidence="2">Belongs to the GSP N family.</text>
</comment>
<dbReference type="RefSeq" id="WP_039980427.1">
    <property type="nucleotide sequence ID" value="NZ_BAOJ01000032.1"/>
</dbReference>
<comment type="subcellular location">
    <subcellularLocation>
        <location evidence="1">Cell inner membrane</location>
    </subcellularLocation>
</comment>
<keyword evidence="9" id="KW-0472">Membrane</keyword>
<evidence type="ECO:0000256" key="5">
    <source>
        <dbReference type="ARBA" id="ARBA00022475"/>
    </source>
</evidence>
<organism evidence="11 12">
    <name type="scientific">Vibrio sagamiensis NBRC 104589</name>
    <dbReference type="NCBI Taxonomy" id="1219064"/>
    <lineage>
        <taxon>Bacteria</taxon>
        <taxon>Pseudomonadati</taxon>
        <taxon>Pseudomonadota</taxon>
        <taxon>Gammaproteobacteria</taxon>
        <taxon>Vibrionales</taxon>
        <taxon>Vibrionaceae</taxon>
        <taxon>Vibrio</taxon>
    </lineage>
</organism>
<keyword evidence="6" id="KW-0997">Cell inner membrane</keyword>
<evidence type="ECO:0000256" key="8">
    <source>
        <dbReference type="ARBA" id="ARBA00022927"/>
    </source>
</evidence>
<reference evidence="11 12" key="1">
    <citation type="submission" date="2019-07" db="EMBL/GenBank/DDBJ databases">
        <title>Whole genome shotgun sequence of Vibrio sagamiensis NBRC 104589.</title>
        <authorList>
            <person name="Hosoyama A."/>
            <person name="Uohara A."/>
            <person name="Ohji S."/>
            <person name="Ichikawa N."/>
        </authorList>
    </citation>
    <scope>NUCLEOTIDE SEQUENCE [LARGE SCALE GENOMIC DNA]</scope>
    <source>
        <strain evidence="11 12">NBRC 104589</strain>
    </source>
</reference>
<gene>
    <name evidence="11" type="ORF">VSA01S_19720</name>
</gene>
<evidence type="ECO:0000256" key="7">
    <source>
        <dbReference type="ARBA" id="ARBA00022692"/>
    </source>
</evidence>
<dbReference type="Pfam" id="PF01203">
    <property type="entry name" value="T2SSN"/>
    <property type="match status" value="1"/>
</dbReference>
<accession>A0A511QEY6</accession>
<proteinExistence type="inferred from homology"/>
<evidence type="ECO:0000256" key="3">
    <source>
        <dbReference type="ARBA" id="ARBA00021563"/>
    </source>
</evidence>
<evidence type="ECO:0000313" key="12">
    <source>
        <dbReference type="Proteomes" id="UP000321922"/>
    </source>
</evidence>
<comment type="caution">
    <text evidence="11">The sequence shown here is derived from an EMBL/GenBank/DDBJ whole genome shotgun (WGS) entry which is preliminary data.</text>
</comment>
<evidence type="ECO:0000256" key="4">
    <source>
        <dbReference type="ARBA" id="ARBA00022448"/>
    </source>
</evidence>
<evidence type="ECO:0000256" key="9">
    <source>
        <dbReference type="ARBA" id="ARBA00023136"/>
    </source>
</evidence>
<dbReference type="AlphaFoldDB" id="A0A511QEY6"/>
<protein>
    <recommendedName>
        <fullName evidence="3">Type II secretion system protein N</fullName>
    </recommendedName>
    <alternativeName>
        <fullName evidence="10">General secretion pathway protein N</fullName>
    </alternativeName>
</protein>
<dbReference type="EMBL" id="BJXJ01000017">
    <property type="protein sequence ID" value="GEM75860.1"/>
    <property type="molecule type" value="Genomic_DNA"/>
</dbReference>
<name>A0A511QEY6_9VIBR</name>
<dbReference type="Proteomes" id="UP000321922">
    <property type="component" value="Unassembled WGS sequence"/>
</dbReference>
<keyword evidence="5" id="KW-1003">Cell membrane</keyword>
<sequence length="253" mass="27734">MKKTIVYVVIFVTFFFASLIAGLPISWVLAQVSTPPGLEITNPQGTLWKGRAANVRWQQQNLGKLNWDFQWSSLLMGKAEFDVRFGRGSDLNFKGQGFVGYGLLDGPYAEKLEVSMPVDKALQQAQLPLPLGASGRLTLKVNQATYAAPWCKSGDATLTLTQARVQSPVGELQLDKATANLSCENSLLKASGSQNSSQVSAEFSGELTPEQAYSAKAWFKPGAEFPQSMNEQLKWLGDPNPKGRYEFVHQGKI</sequence>
<keyword evidence="12" id="KW-1185">Reference proteome</keyword>
<evidence type="ECO:0000313" key="11">
    <source>
        <dbReference type="EMBL" id="GEM75860.1"/>
    </source>
</evidence>
<keyword evidence="4" id="KW-0813">Transport</keyword>
<dbReference type="GO" id="GO:0015627">
    <property type="term" value="C:type II protein secretion system complex"/>
    <property type="evidence" value="ECO:0007669"/>
    <property type="project" value="InterPro"/>
</dbReference>
<keyword evidence="7" id="KW-0812">Transmembrane</keyword>
<dbReference type="InterPro" id="IPR000645">
    <property type="entry name" value="T2SS_GspN_CS"/>
</dbReference>
<dbReference type="PROSITE" id="PS01142">
    <property type="entry name" value="T2SP_N"/>
    <property type="match status" value="1"/>
</dbReference>
<evidence type="ECO:0000256" key="6">
    <source>
        <dbReference type="ARBA" id="ARBA00022519"/>
    </source>
</evidence>
<dbReference type="OrthoDB" id="6118198at2"/>